<dbReference type="PATRIC" id="fig|997873.3.peg.3689"/>
<feature type="chain" id="PRO_5003723688" description="DUF5689 domain-containing protein" evidence="1">
    <location>
        <begin position="24"/>
        <end position="799"/>
    </location>
</feature>
<dbReference type="InterPro" id="IPR043744">
    <property type="entry name" value="DUF5689"/>
</dbReference>
<name>I9PLV5_9BACE</name>
<evidence type="ECO:0000259" key="2">
    <source>
        <dbReference type="Pfam" id="PF18942"/>
    </source>
</evidence>
<comment type="caution">
    <text evidence="3">The sequence shown here is derived from an EMBL/GenBank/DDBJ whole genome shotgun (WGS) entry which is preliminary data.</text>
</comment>
<dbReference type="HOGENOM" id="CLU_325085_0_0_10"/>
<accession>I9PLV5</accession>
<sequence length="799" mass="86523">MKNLTFLKLFVTTMFVMATALFAGCVDDNDDTEAPRLEVSPKTLVFDTDGTPVEGSQSYFEISANRHWTATVLDDKTWVTLSKMEGDGSDKVQVSIPEGITDEAKVLIQISNKVGVLMKEEVTIRSGNIVPEVAIYKETFGTAEQIDTKWPLVADFTGWVKSGEGSDNVSYENSGNVSVRQSGKLSAGYEGASGNAKVFFGTNSPTFIIKEITLKPDQTNLKLGFGASYSKSINGGNYDNTFKPESFHFYLSKDGITWSSAIQYDYKQANEFWVYVTSNFTLKQAVNTLYIKFAADIESGFAIDDVKLSTGNGGQEIDLGGGSEPEEPATKITIPELNAMMPNSNEEKALEASYYFEAVVQNDVEGGNYSYNNLVLATENATEAGNGITLYDSNLTEPSKHDLNKGDKVKVTLLKDLAKVQNYNGLYELKGTGNWVTIEKLNETATINPVTITADKLADYQGMYVTIENVTSPEAGVWAVTNKISTHTFNVEGNAFTVFCRKAAAAFVNKTFKSAERLSISGLAAVNSNKGQLVPRNLDDVKSFNAEIPWILSVDPTSLSFPAEGGEKTVDVEVLNKGNNELSTSGIEGATVNGNKVTVNVGENKGTTPIEKTLTISINGGNSIDIKVTIAAPASGDTFEVTLTSAEIAQMTSTGYATFNYDNSFGNWSGKCGITATDTKGEAPYLQINFDSNVSKGAFNSHIKVPELNGIVQKIVITTSIKTVAKRYLLICEPDYVYKEKSTQSDLDNAAKATSNKSVDKGETFTFENLENLNLSQFSIFPGGGAVYISSITITCKKK</sequence>
<reference evidence="3 4" key="1">
    <citation type="submission" date="2012-02" db="EMBL/GenBank/DDBJ databases">
        <title>The Genome Sequence of Bacteroides caccae CL03T12C61.</title>
        <authorList>
            <consortium name="The Broad Institute Genome Sequencing Platform"/>
            <person name="Earl A."/>
            <person name="Ward D."/>
            <person name="Feldgarden M."/>
            <person name="Gevers D."/>
            <person name="Zitomersky N.L."/>
            <person name="Coyne M.J."/>
            <person name="Comstock L.E."/>
            <person name="Young S.K."/>
            <person name="Zeng Q."/>
            <person name="Gargeya S."/>
            <person name="Fitzgerald M."/>
            <person name="Haas B."/>
            <person name="Abouelleil A."/>
            <person name="Alvarado L."/>
            <person name="Arachchi H.M."/>
            <person name="Berlin A."/>
            <person name="Chapman S.B."/>
            <person name="Gearin G."/>
            <person name="Goldberg J."/>
            <person name="Griggs A."/>
            <person name="Gujja S."/>
            <person name="Hansen M."/>
            <person name="Heiman D."/>
            <person name="Howarth C."/>
            <person name="Larimer J."/>
            <person name="Lui A."/>
            <person name="MacDonald P.J.P."/>
            <person name="McCowen C."/>
            <person name="Montmayeur A."/>
            <person name="Murphy C."/>
            <person name="Neiman D."/>
            <person name="Pearson M."/>
            <person name="Priest M."/>
            <person name="Roberts A."/>
            <person name="Saif S."/>
            <person name="Shea T."/>
            <person name="Sisk P."/>
            <person name="Stolte C."/>
            <person name="Sykes S."/>
            <person name="Wortman J."/>
            <person name="Nusbaum C."/>
            <person name="Birren B."/>
        </authorList>
    </citation>
    <scope>NUCLEOTIDE SEQUENCE [LARGE SCALE GENOMIC DNA]</scope>
    <source>
        <strain evidence="3 4">CL03T12C61</strain>
    </source>
</reference>
<dbReference type="EMBL" id="AGXF01000018">
    <property type="protein sequence ID" value="EIY17456.1"/>
    <property type="molecule type" value="Genomic_DNA"/>
</dbReference>
<evidence type="ECO:0000256" key="1">
    <source>
        <dbReference type="SAM" id="SignalP"/>
    </source>
</evidence>
<keyword evidence="4" id="KW-1185">Reference proteome</keyword>
<proteinExistence type="predicted"/>
<protein>
    <recommendedName>
        <fullName evidence="2">DUF5689 domain-containing protein</fullName>
    </recommendedName>
</protein>
<evidence type="ECO:0000313" key="4">
    <source>
        <dbReference type="Proteomes" id="UP000002965"/>
    </source>
</evidence>
<gene>
    <name evidence="3" type="ORF">HMPREF1061_03544</name>
</gene>
<feature type="domain" description="DUF5689" evidence="2">
    <location>
        <begin position="330"/>
        <end position="541"/>
    </location>
</feature>
<evidence type="ECO:0000313" key="3">
    <source>
        <dbReference type="EMBL" id="EIY17456.1"/>
    </source>
</evidence>
<dbReference type="InterPro" id="IPR024361">
    <property type="entry name" value="BACON"/>
</dbReference>
<dbReference type="AlphaFoldDB" id="I9PLV5"/>
<dbReference type="Proteomes" id="UP000002965">
    <property type="component" value="Unassembled WGS sequence"/>
</dbReference>
<dbReference type="Gene3D" id="2.60.40.10">
    <property type="entry name" value="Immunoglobulins"/>
    <property type="match status" value="1"/>
</dbReference>
<dbReference type="InterPro" id="IPR013783">
    <property type="entry name" value="Ig-like_fold"/>
</dbReference>
<organism evidence="3 4">
    <name type="scientific">Bacteroides caccae CL03T12C61</name>
    <dbReference type="NCBI Taxonomy" id="997873"/>
    <lineage>
        <taxon>Bacteria</taxon>
        <taxon>Pseudomonadati</taxon>
        <taxon>Bacteroidota</taxon>
        <taxon>Bacteroidia</taxon>
        <taxon>Bacteroidales</taxon>
        <taxon>Bacteroidaceae</taxon>
        <taxon>Bacteroides</taxon>
    </lineage>
</organism>
<dbReference type="Pfam" id="PF18942">
    <property type="entry name" value="DUF5689"/>
    <property type="match status" value="1"/>
</dbReference>
<feature type="signal peptide" evidence="1">
    <location>
        <begin position="1"/>
        <end position="23"/>
    </location>
</feature>
<dbReference type="PROSITE" id="PS51257">
    <property type="entry name" value="PROKAR_LIPOPROTEIN"/>
    <property type="match status" value="1"/>
</dbReference>
<dbReference type="CDD" id="cd14948">
    <property type="entry name" value="BACON"/>
    <property type="match status" value="1"/>
</dbReference>
<keyword evidence="1" id="KW-0732">Signal</keyword>